<organism evidence="9 10">
    <name type="scientific">Permianibacter aggregans</name>
    <dbReference type="NCBI Taxonomy" id="1510150"/>
    <lineage>
        <taxon>Bacteria</taxon>
        <taxon>Pseudomonadati</taxon>
        <taxon>Pseudomonadota</taxon>
        <taxon>Gammaproteobacteria</taxon>
        <taxon>Pseudomonadales</taxon>
        <taxon>Pseudomonadaceae</taxon>
        <taxon>Permianibacter</taxon>
    </lineage>
</organism>
<feature type="modified residue" description="Phosphohistidine" evidence="3">
    <location>
        <position position="52"/>
    </location>
</feature>
<proteinExistence type="predicted"/>
<dbReference type="SUPFAM" id="SSF55073">
    <property type="entry name" value="Nucleotide cyclase"/>
    <property type="match status" value="1"/>
</dbReference>
<dbReference type="Pfam" id="PF00563">
    <property type="entry name" value="EAL"/>
    <property type="match status" value="1"/>
</dbReference>
<dbReference type="PROSITE" id="PS50110">
    <property type="entry name" value="RESPONSE_REGULATORY"/>
    <property type="match status" value="2"/>
</dbReference>
<dbReference type="InterPro" id="IPR000160">
    <property type="entry name" value="GGDEF_dom"/>
</dbReference>
<dbReference type="SUPFAM" id="SSF52172">
    <property type="entry name" value="CheY-like"/>
    <property type="match status" value="2"/>
</dbReference>
<dbReference type="RefSeq" id="WP_162848204.1">
    <property type="nucleotide sequence ID" value="NZ_CP037953.1"/>
</dbReference>
<evidence type="ECO:0000259" key="6">
    <source>
        <dbReference type="PROSITE" id="PS50883"/>
    </source>
</evidence>
<dbReference type="PROSITE" id="PS50887">
    <property type="entry name" value="GGDEF"/>
    <property type="match status" value="1"/>
</dbReference>
<dbReference type="Gene3D" id="1.20.120.160">
    <property type="entry name" value="HPT domain"/>
    <property type="match status" value="1"/>
</dbReference>
<dbReference type="InterPro" id="IPR035919">
    <property type="entry name" value="EAL_sf"/>
</dbReference>
<feature type="domain" description="Response regulatory" evidence="5">
    <location>
        <begin position="258"/>
        <end position="374"/>
    </location>
</feature>
<dbReference type="InterPro" id="IPR036641">
    <property type="entry name" value="HPT_dom_sf"/>
</dbReference>
<dbReference type="Proteomes" id="UP000295375">
    <property type="component" value="Unassembled WGS sequence"/>
</dbReference>
<dbReference type="CDD" id="cd01948">
    <property type="entry name" value="EAL"/>
    <property type="match status" value="1"/>
</dbReference>
<evidence type="ECO:0000259" key="7">
    <source>
        <dbReference type="PROSITE" id="PS50887"/>
    </source>
</evidence>
<evidence type="ECO:0000259" key="8">
    <source>
        <dbReference type="PROSITE" id="PS50894"/>
    </source>
</evidence>
<dbReference type="Gene3D" id="3.40.50.2300">
    <property type="match status" value="2"/>
</dbReference>
<dbReference type="SUPFAM" id="SSF47226">
    <property type="entry name" value="Histidine-containing phosphotransfer domain, HPT domain"/>
    <property type="match status" value="1"/>
</dbReference>
<dbReference type="InterPro" id="IPR029787">
    <property type="entry name" value="Nucleotide_cyclase"/>
</dbReference>
<protein>
    <submittedName>
        <fullName evidence="9">PleD family two-component response regulator</fullName>
    </submittedName>
</protein>
<dbReference type="Pfam" id="PF01627">
    <property type="entry name" value="Hpt"/>
    <property type="match status" value="1"/>
</dbReference>
<gene>
    <name evidence="9" type="ORF">EV696_11810</name>
</gene>
<keyword evidence="10" id="KW-1185">Reference proteome</keyword>
<feature type="modified residue" description="4-aspartylphosphate" evidence="4">
    <location>
        <position position="182"/>
    </location>
</feature>
<dbReference type="EMBL" id="SNYM01000018">
    <property type="protein sequence ID" value="TDQ45664.1"/>
    <property type="molecule type" value="Genomic_DNA"/>
</dbReference>
<dbReference type="PROSITE" id="PS50894">
    <property type="entry name" value="HPT"/>
    <property type="match status" value="1"/>
</dbReference>
<feature type="modified residue" description="4-aspartylphosphate" evidence="4">
    <location>
        <position position="307"/>
    </location>
</feature>
<dbReference type="PROSITE" id="PS50883">
    <property type="entry name" value="EAL"/>
    <property type="match status" value="1"/>
</dbReference>
<evidence type="ECO:0000256" key="2">
    <source>
        <dbReference type="ARBA" id="ARBA00023012"/>
    </source>
</evidence>
<dbReference type="PANTHER" id="PTHR44591">
    <property type="entry name" value="STRESS RESPONSE REGULATOR PROTEIN 1"/>
    <property type="match status" value="1"/>
</dbReference>
<dbReference type="InterPro" id="IPR050595">
    <property type="entry name" value="Bact_response_regulator"/>
</dbReference>
<feature type="domain" description="Response regulatory" evidence="5">
    <location>
        <begin position="133"/>
        <end position="250"/>
    </location>
</feature>
<feature type="domain" description="EAL" evidence="6">
    <location>
        <begin position="553"/>
        <end position="803"/>
    </location>
</feature>
<dbReference type="GO" id="GO:0004672">
    <property type="term" value="F:protein kinase activity"/>
    <property type="evidence" value="ECO:0007669"/>
    <property type="project" value="UniProtKB-ARBA"/>
</dbReference>
<dbReference type="InterPro" id="IPR008207">
    <property type="entry name" value="Sig_transdc_His_kin_Hpt_dom"/>
</dbReference>
<keyword evidence="2" id="KW-0902">Two-component regulatory system</keyword>
<dbReference type="InterPro" id="IPR043128">
    <property type="entry name" value="Rev_trsase/Diguanyl_cyclase"/>
</dbReference>
<dbReference type="SMART" id="SM00448">
    <property type="entry name" value="REC"/>
    <property type="match status" value="2"/>
</dbReference>
<dbReference type="InterPro" id="IPR001633">
    <property type="entry name" value="EAL_dom"/>
</dbReference>
<accession>A0A4R6UQY1</accession>
<dbReference type="Gene3D" id="3.20.20.450">
    <property type="entry name" value="EAL domain"/>
    <property type="match status" value="1"/>
</dbReference>
<comment type="caution">
    <text evidence="9">The sequence shown here is derived from an EMBL/GenBank/DDBJ whole genome shotgun (WGS) entry which is preliminary data.</text>
</comment>
<sequence>MNDKLPAELLALREKFTATLPERSRQVNELWSILRHQAWSDAGVHALQMLAHRLSGSCATFGYPKMGDAARALEQFIQHRREQGLDFGGIERERLQALVSQLIAALLQRGDEKLPEAWQAAGLKATPTAESATVFIVDDDQVLANLLATYLQRAGYQCESFTTPSDCLHRLAEQRADLIIMDLGFPEAPLLGIDAIQSIRELTGGQTPIMLMSARTDLAARLQALRAGAANFIHKPVDFSELLKAVQHTIDRAMPSLKVLIVDDDEMITSALEKSLQQAGMQPLVVNQPMNTLQKAAQFKPDVIMLDMHMPKVNGFELAALIRQDPTFSLMPIVFLTSDTSADLKRSVRALGISAYLTKPIEPEKLIEVLQHAHHNTRQLKRRIERVTKTEKSSLLTRSYFFDALQRQLADEQRERRMSLIYLGVDNLDKLQQLYGHAGMARLHEQFVQRIADNQASGEQWTIVADLVACAMFNSIEEKTLLSRAEQLLSAFQQHPLRADGQELSATISIGILPLEQAPGSVNAAMAAVERQYELARQHPTNSVMLQQQQVAPEGIVFDPQQDLPVDRLSLAFQPIVDIETHAANHFDVLVRYRDQHDNLIPAGRFIRLLTDADKRMELDRWVLQSAIKSLESDSLTRESGTLFVHLSEDSLKQKLFLSFIANVLRSSRIRGDKRLIIMLDAQWVSLHQEYAAFVVKALRDARCGVCLIKLALESPFTQMVSSLKPEFIKLANDIPSQLADKTLSASALEPLTQACNEAGGQLIATHVEDSATLASLWQKGIRLFQGYFIQAPGIDFSRKEAG</sequence>
<evidence type="ECO:0000256" key="4">
    <source>
        <dbReference type="PROSITE-ProRule" id="PRU00169"/>
    </source>
</evidence>
<feature type="domain" description="HPt" evidence="8">
    <location>
        <begin position="8"/>
        <end position="121"/>
    </location>
</feature>
<dbReference type="InterPro" id="IPR001789">
    <property type="entry name" value="Sig_transdc_resp-reg_receiver"/>
</dbReference>
<dbReference type="SMART" id="SM00052">
    <property type="entry name" value="EAL"/>
    <property type="match status" value="1"/>
</dbReference>
<dbReference type="GO" id="GO:0000160">
    <property type="term" value="P:phosphorelay signal transduction system"/>
    <property type="evidence" value="ECO:0007669"/>
    <property type="project" value="UniProtKB-KW"/>
</dbReference>
<dbReference type="Gene3D" id="3.30.70.270">
    <property type="match status" value="1"/>
</dbReference>
<dbReference type="PANTHER" id="PTHR44591:SF3">
    <property type="entry name" value="RESPONSE REGULATORY DOMAIN-CONTAINING PROTEIN"/>
    <property type="match status" value="1"/>
</dbReference>
<dbReference type="SUPFAM" id="SSF141868">
    <property type="entry name" value="EAL domain-like"/>
    <property type="match status" value="1"/>
</dbReference>
<evidence type="ECO:0000259" key="5">
    <source>
        <dbReference type="PROSITE" id="PS50110"/>
    </source>
</evidence>
<evidence type="ECO:0000313" key="9">
    <source>
        <dbReference type="EMBL" id="TDQ45664.1"/>
    </source>
</evidence>
<name>A0A4R6UQY1_9GAMM</name>
<evidence type="ECO:0000256" key="1">
    <source>
        <dbReference type="ARBA" id="ARBA00022553"/>
    </source>
</evidence>
<evidence type="ECO:0000256" key="3">
    <source>
        <dbReference type="PROSITE-ProRule" id="PRU00110"/>
    </source>
</evidence>
<dbReference type="SMART" id="SM00267">
    <property type="entry name" value="GGDEF"/>
    <property type="match status" value="1"/>
</dbReference>
<keyword evidence="1 4" id="KW-0597">Phosphoprotein</keyword>
<reference evidence="9 10" key="1">
    <citation type="submission" date="2019-03" db="EMBL/GenBank/DDBJ databases">
        <title>Genomic Encyclopedia of Type Strains, Phase IV (KMG-IV): sequencing the most valuable type-strain genomes for metagenomic binning, comparative biology and taxonomic classification.</title>
        <authorList>
            <person name="Goeker M."/>
        </authorList>
    </citation>
    <scope>NUCLEOTIDE SEQUENCE [LARGE SCALE GENOMIC DNA]</scope>
    <source>
        <strain evidence="9 10">DSM 103792</strain>
    </source>
</reference>
<feature type="domain" description="GGDEF" evidence="7">
    <location>
        <begin position="416"/>
        <end position="549"/>
    </location>
</feature>
<dbReference type="InterPro" id="IPR011006">
    <property type="entry name" value="CheY-like_superfamily"/>
</dbReference>
<dbReference type="Pfam" id="PF00072">
    <property type="entry name" value="Response_reg"/>
    <property type="match status" value="2"/>
</dbReference>
<dbReference type="AlphaFoldDB" id="A0A4R6UQY1"/>
<evidence type="ECO:0000313" key="10">
    <source>
        <dbReference type="Proteomes" id="UP000295375"/>
    </source>
</evidence>
<dbReference type="Pfam" id="PF00990">
    <property type="entry name" value="GGDEF"/>
    <property type="match status" value="1"/>
</dbReference>